<proteinExistence type="predicted"/>
<evidence type="ECO:0000313" key="2">
    <source>
        <dbReference type="EMBL" id="PWN57418.1"/>
    </source>
</evidence>
<dbReference type="SUPFAM" id="SSF101386">
    <property type="entry name" value="all-alpha NTP pyrophosphatases"/>
    <property type="match status" value="1"/>
</dbReference>
<dbReference type="PANTHER" id="PTHR30522">
    <property type="entry name" value="NUCLEOSIDE TRIPHOSPHATE PYROPHOSPHOHYDROLASE"/>
    <property type="match status" value="1"/>
</dbReference>
<dbReference type="Proteomes" id="UP000251800">
    <property type="component" value="Unassembled WGS sequence"/>
</dbReference>
<dbReference type="OrthoDB" id="9808939at2"/>
<dbReference type="GO" id="GO:0047429">
    <property type="term" value="F:nucleoside triphosphate diphosphatase activity"/>
    <property type="evidence" value="ECO:0007669"/>
    <property type="project" value="InterPro"/>
</dbReference>
<keyword evidence="3" id="KW-1185">Reference proteome</keyword>
<dbReference type="InterPro" id="IPR048011">
    <property type="entry name" value="NTP-PPase_MazG-like_C"/>
</dbReference>
<dbReference type="GO" id="GO:0046076">
    <property type="term" value="P:dTTP catabolic process"/>
    <property type="evidence" value="ECO:0007669"/>
    <property type="project" value="TreeGrafter"/>
</dbReference>
<dbReference type="InterPro" id="IPR011551">
    <property type="entry name" value="NTP_PyrPHydrolase_MazG"/>
</dbReference>
<gene>
    <name evidence="2" type="ORF">DEH80_02700</name>
</gene>
<dbReference type="PANTHER" id="PTHR30522:SF0">
    <property type="entry name" value="NUCLEOSIDE TRIPHOSPHATE PYROPHOSPHOHYDROLASE"/>
    <property type="match status" value="1"/>
</dbReference>
<dbReference type="GO" id="GO:0006203">
    <property type="term" value="P:dGTP catabolic process"/>
    <property type="evidence" value="ECO:0007669"/>
    <property type="project" value="TreeGrafter"/>
</dbReference>
<dbReference type="GO" id="GO:0046061">
    <property type="term" value="P:dATP catabolic process"/>
    <property type="evidence" value="ECO:0007669"/>
    <property type="project" value="TreeGrafter"/>
</dbReference>
<accession>A0A363UPL3</accession>
<dbReference type="Pfam" id="PF03819">
    <property type="entry name" value="MazG"/>
    <property type="match status" value="1"/>
</dbReference>
<dbReference type="GO" id="GO:0046047">
    <property type="term" value="P:TTP catabolic process"/>
    <property type="evidence" value="ECO:0007669"/>
    <property type="project" value="TreeGrafter"/>
</dbReference>
<dbReference type="GO" id="GO:0046081">
    <property type="term" value="P:dUTP catabolic process"/>
    <property type="evidence" value="ECO:0007669"/>
    <property type="project" value="TreeGrafter"/>
</dbReference>
<dbReference type="CDD" id="cd11529">
    <property type="entry name" value="NTP-PPase_MazG_Cterm"/>
    <property type="match status" value="1"/>
</dbReference>
<evidence type="ECO:0000313" key="3">
    <source>
        <dbReference type="Proteomes" id="UP000251800"/>
    </source>
</evidence>
<dbReference type="AlphaFoldDB" id="A0A363UPL3"/>
<dbReference type="GO" id="GO:0046052">
    <property type="term" value="P:UTP catabolic process"/>
    <property type="evidence" value="ECO:0007669"/>
    <property type="project" value="TreeGrafter"/>
</dbReference>
<dbReference type="Gene3D" id="1.10.287.1080">
    <property type="entry name" value="MazG-like"/>
    <property type="match status" value="1"/>
</dbReference>
<dbReference type="RefSeq" id="WP_109718922.1">
    <property type="nucleotide sequence ID" value="NZ_QEQK01000002.1"/>
</dbReference>
<organism evidence="2 3">
    <name type="scientific">Abyssibacter profundi</name>
    <dbReference type="NCBI Taxonomy" id="2182787"/>
    <lineage>
        <taxon>Bacteria</taxon>
        <taxon>Pseudomonadati</taxon>
        <taxon>Pseudomonadota</taxon>
        <taxon>Gammaproteobacteria</taxon>
        <taxon>Chromatiales</taxon>
        <taxon>Oceanococcaceae</taxon>
        <taxon>Abyssibacter</taxon>
    </lineage>
</organism>
<feature type="domain" description="NTP pyrophosphohydrolase MazG-like" evidence="1">
    <location>
        <begin position="32"/>
        <end position="88"/>
    </location>
</feature>
<name>A0A363UPL3_9GAMM</name>
<comment type="caution">
    <text evidence="2">The sequence shown here is derived from an EMBL/GenBank/DDBJ whole genome shotgun (WGS) entry which is preliminary data.</text>
</comment>
<dbReference type="EMBL" id="QEQK01000002">
    <property type="protein sequence ID" value="PWN57418.1"/>
    <property type="molecule type" value="Genomic_DNA"/>
</dbReference>
<evidence type="ECO:0000259" key="1">
    <source>
        <dbReference type="Pfam" id="PF03819"/>
    </source>
</evidence>
<sequence length="122" mass="13483">MLDPLARAAQLQHRAAAKGFDWPDAEGVWDKVREELDELAAAGDASHRSEELGDLLFAVVNLARHLKIEPTEALLAANAKFERRFAHVEQVMAEAGRPMNAEHLDEMDAAWEAAKQLERSAG</sequence>
<reference evidence="2 3" key="1">
    <citation type="submission" date="2018-05" db="EMBL/GenBank/DDBJ databases">
        <title>Abyssibacter profundi OUC007T gen. nov., sp. nov, a marine bacterium isolated from seawater of the Mariana Trench.</title>
        <authorList>
            <person name="Zhou S."/>
        </authorList>
    </citation>
    <scope>NUCLEOTIDE SEQUENCE [LARGE SCALE GENOMIC DNA]</scope>
    <source>
        <strain evidence="2 3">OUC007</strain>
    </source>
</reference>
<dbReference type="InterPro" id="IPR004518">
    <property type="entry name" value="MazG-like_dom"/>
</dbReference>
<protein>
    <recommendedName>
        <fullName evidence="1">NTP pyrophosphohydrolase MazG-like domain-containing protein</fullName>
    </recommendedName>
</protein>